<keyword evidence="2" id="KW-0812">Transmembrane</keyword>
<gene>
    <name evidence="3" type="ORF">ABT39_MTgene5336</name>
</gene>
<dbReference type="AlphaFoldDB" id="A0A124GNB7"/>
<evidence type="ECO:0000313" key="3">
    <source>
        <dbReference type="EMBL" id="KUM48336.1"/>
    </source>
</evidence>
<dbReference type="EMBL" id="LKAM01000006">
    <property type="protein sequence ID" value="KUM48336.1"/>
    <property type="molecule type" value="Genomic_DNA"/>
</dbReference>
<keyword evidence="3" id="KW-0496">Mitochondrion</keyword>
<feature type="region of interest" description="Disordered" evidence="1">
    <location>
        <begin position="101"/>
        <end position="133"/>
    </location>
</feature>
<comment type="caution">
    <text evidence="3">The sequence shown here is derived from an EMBL/GenBank/DDBJ whole genome shotgun (WGS) entry which is preliminary data.</text>
</comment>
<reference evidence="3" key="1">
    <citation type="journal article" date="2015" name="Genome Biol. Evol.">
        <title>Organellar Genomes of White Spruce (Picea glauca): Assembly and Annotation.</title>
        <authorList>
            <person name="Jackman S.D."/>
            <person name="Warren R.L."/>
            <person name="Gibb E.A."/>
            <person name="Vandervalk B.P."/>
            <person name="Mohamadi H."/>
            <person name="Chu J."/>
            <person name="Raymond A."/>
            <person name="Pleasance S."/>
            <person name="Coope R."/>
            <person name="Wildung M.R."/>
            <person name="Ritland C.E."/>
            <person name="Bousquet J."/>
            <person name="Jones S.J."/>
            <person name="Bohlmann J."/>
            <person name="Birol I."/>
        </authorList>
    </citation>
    <scope>NUCLEOTIDE SEQUENCE [LARGE SCALE GENOMIC DNA]</scope>
    <source>
        <tissue evidence="3">Flushing bud</tissue>
    </source>
</reference>
<accession>A0A124GNB7</accession>
<keyword evidence="2" id="KW-0472">Membrane</keyword>
<organism evidence="3">
    <name type="scientific">Picea glauca</name>
    <name type="common">White spruce</name>
    <name type="synonym">Pinus glauca</name>
    <dbReference type="NCBI Taxonomy" id="3330"/>
    <lineage>
        <taxon>Eukaryota</taxon>
        <taxon>Viridiplantae</taxon>
        <taxon>Streptophyta</taxon>
        <taxon>Embryophyta</taxon>
        <taxon>Tracheophyta</taxon>
        <taxon>Spermatophyta</taxon>
        <taxon>Pinopsida</taxon>
        <taxon>Pinidae</taxon>
        <taxon>Conifers I</taxon>
        <taxon>Pinales</taxon>
        <taxon>Pinaceae</taxon>
        <taxon>Picea</taxon>
    </lineage>
</organism>
<sequence length="133" mass="14175">MARQSLFAAFYFLHSTERESVEDPSALLVKLLDHLQIGVSPCSALSFEQIIARIASLIFIILSSLSSILLLSLAMASLGDISSSLVTKTCSVLDTSDETVRAKSSDSSEDGSSPGSVWPPGLSYMTTDVARDT</sequence>
<feature type="transmembrane region" description="Helical" evidence="2">
    <location>
        <begin position="50"/>
        <end position="74"/>
    </location>
</feature>
<keyword evidence="2" id="KW-1133">Transmembrane helix</keyword>
<evidence type="ECO:0000256" key="2">
    <source>
        <dbReference type="SAM" id="Phobius"/>
    </source>
</evidence>
<proteinExistence type="predicted"/>
<evidence type="ECO:0000256" key="1">
    <source>
        <dbReference type="SAM" id="MobiDB-lite"/>
    </source>
</evidence>
<name>A0A124GNB7_PICGL</name>
<protein>
    <submittedName>
        <fullName evidence="3">Uncharacterized protein</fullName>
    </submittedName>
</protein>
<geneLocation type="mitochondrion" evidence="3"/>